<dbReference type="Pfam" id="PF13805">
    <property type="entry name" value="Pil1"/>
    <property type="match status" value="1"/>
</dbReference>
<reference evidence="4 5" key="1">
    <citation type="submission" date="2018-02" db="EMBL/GenBank/DDBJ databases">
        <title>The genomes of Aspergillus section Nigri reveals drivers in fungal speciation.</title>
        <authorList>
            <consortium name="DOE Joint Genome Institute"/>
            <person name="Vesth T.C."/>
            <person name="Nybo J."/>
            <person name="Theobald S."/>
            <person name="Brandl J."/>
            <person name="Frisvad J.C."/>
            <person name="Nielsen K.F."/>
            <person name="Lyhne E.K."/>
            <person name="Kogle M.E."/>
            <person name="Kuo A."/>
            <person name="Riley R."/>
            <person name="Clum A."/>
            <person name="Nolan M."/>
            <person name="Lipzen A."/>
            <person name="Salamov A."/>
            <person name="Henrissat B."/>
            <person name="Wiebenga A."/>
            <person name="De vries R.P."/>
            <person name="Grigoriev I.V."/>
            <person name="Mortensen U.H."/>
            <person name="Andersen M.R."/>
            <person name="Baker S.E."/>
        </authorList>
    </citation>
    <scope>NUCLEOTIDE SEQUENCE [LARGE SCALE GENOMIC DNA]</scope>
    <source>
        <strain evidence="4 5">CBS 313.89</strain>
    </source>
</reference>
<dbReference type="VEuPathDB" id="FungiDB:BO72DRAFT_444590"/>
<organism evidence="4 5">
    <name type="scientific">Aspergillus fijiensis CBS 313.89</name>
    <dbReference type="NCBI Taxonomy" id="1448319"/>
    <lineage>
        <taxon>Eukaryota</taxon>
        <taxon>Fungi</taxon>
        <taxon>Dikarya</taxon>
        <taxon>Ascomycota</taxon>
        <taxon>Pezizomycotina</taxon>
        <taxon>Eurotiomycetes</taxon>
        <taxon>Eurotiomycetidae</taxon>
        <taxon>Eurotiales</taxon>
        <taxon>Aspergillaceae</taxon>
        <taxon>Aspergillus</taxon>
    </lineage>
</organism>
<keyword evidence="5" id="KW-1185">Reference proteome</keyword>
<dbReference type="GO" id="GO:0006897">
    <property type="term" value="P:endocytosis"/>
    <property type="evidence" value="ECO:0007669"/>
    <property type="project" value="TreeGrafter"/>
</dbReference>
<dbReference type="AlphaFoldDB" id="A0A8G1RXW4"/>
<dbReference type="GO" id="GO:0070941">
    <property type="term" value="P:eisosome assembly"/>
    <property type="evidence" value="ECO:0007669"/>
    <property type="project" value="TreeGrafter"/>
</dbReference>
<protein>
    <recommendedName>
        <fullName evidence="6">Sphingolipid long chain base-responsive protein PIL1</fullName>
    </recommendedName>
</protein>
<proteinExistence type="predicted"/>
<gene>
    <name evidence="4" type="ORF">BO72DRAFT_444590</name>
</gene>
<sequence>MAIMHRNMSIRGRRNSAPNRTRFSFSTLRGHQQPETSRRLNQLIKNENAAIGAHEKAGRERVSIANQLSDWGEWTEDDAVSDITDKLAVLMAEMGEQEDNFAQYLEESRVVLKHIRDTENSVQPSRDQRAKIADEIQKLKWKEPQSNRIDILEQELVRAEAQSLVAEAQLTNVTRSKFKEAYDLHLAAVIERGEKQILLARHARRLLNHLDDTPVVPGDSPREYDQISATRQVIEDAENELRAWESSAEPIHTSAGDALDSTLLPRSGRGVRDSRGAYAVETTASDSVRDVNGSAEGSYAQGTGANGYARDTPAEPYANGNDTGANGYARETPAEPYANGHGTEAYPDAAHRDTYANGTDHDRYIDGAGSELYADTSAPEPATTNAAEERYTTGTAQDPAVISGTEAQSSSIPAPEKYTSEEVQGQTANGVVSEPVGKTSEELPRTSEDLQSAHISRGSEVPYVSSPIPAHPVAVPI</sequence>
<dbReference type="RefSeq" id="XP_040805053.1">
    <property type="nucleotide sequence ID" value="XM_040943854.1"/>
</dbReference>
<feature type="region of interest" description="Disordered" evidence="3">
    <location>
        <begin position="252"/>
        <end position="477"/>
    </location>
</feature>
<dbReference type="InterPro" id="IPR027267">
    <property type="entry name" value="AH/BAR_dom_sf"/>
</dbReference>
<evidence type="ECO:0000256" key="3">
    <source>
        <dbReference type="SAM" id="MobiDB-lite"/>
    </source>
</evidence>
<evidence type="ECO:0000313" key="5">
    <source>
        <dbReference type="Proteomes" id="UP000249789"/>
    </source>
</evidence>
<evidence type="ECO:0008006" key="6">
    <source>
        <dbReference type="Google" id="ProtNLM"/>
    </source>
</evidence>
<dbReference type="EMBL" id="KZ824626">
    <property type="protein sequence ID" value="RAK81043.1"/>
    <property type="molecule type" value="Genomic_DNA"/>
</dbReference>
<accession>A0A8G1RXW4</accession>
<feature type="coiled-coil region" evidence="2">
    <location>
        <begin position="142"/>
        <end position="169"/>
    </location>
</feature>
<dbReference type="Gene3D" id="1.20.1270.60">
    <property type="entry name" value="Arfaptin homology (AH) domain/BAR domain"/>
    <property type="match status" value="1"/>
</dbReference>
<evidence type="ECO:0000256" key="2">
    <source>
        <dbReference type="SAM" id="Coils"/>
    </source>
</evidence>
<name>A0A8G1RXW4_9EURO</name>
<dbReference type="GO" id="GO:0008289">
    <property type="term" value="F:lipid binding"/>
    <property type="evidence" value="ECO:0007669"/>
    <property type="project" value="TreeGrafter"/>
</dbReference>
<dbReference type="GO" id="GO:0036286">
    <property type="term" value="C:eisosome filament"/>
    <property type="evidence" value="ECO:0007669"/>
    <property type="project" value="TreeGrafter"/>
</dbReference>
<feature type="compositionally biased region" description="Polar residues" evidence="3">
    <location>
        <begin position="421"/>
        <end position="430"/>
    </location>
</feature>
<dbReference type="GO" id="GO:0005886">
    <property type="term" value="C:plasma membrane"/>
    <property type="evidence" value="ECO:0007669"/>
    <property type="project" value="TreeGrafter"/>
</dbReference>
<evidence type="ECO:0000313" key="4">
    <source>
        <dbReference type="EMBL" id="RAK81043.1"/>
    </source>
</evidence>
<evidence type="ECO:0000256" key="1">
    <source>
        <dbReference type="ARBA" id="ARBA00022553"/>
    </source>
</evidence>
<dbReference type="PANTHER" id="PTHR31962:SF4">
    <property type="entry name" value="PRIMARY COMPONENT OF EISOSOMES (EUROFUNG)"/>
    <property type="match status" value="1"/>
</dbReference>
<keyword evidence="2" id="KW-0175">Coiled coil</keyword>
<feature type="compositionally biased region" description="Basic and acidic residues" evidence="3">
    <location>
        <begin position="439"/>
        <end position="448"/>
    </location>
</feature>
<keyword evidence="1" id="KW-0597">Phosphoprotein</keyword>
<dbReference type="FunFam" id="1.20.1270.60:FF:000005">
    <property type="entry name" value="Sphingolipid long chain base-responsive pil1"/>
    <property type="match status" value="1"/>
</dbReference>
<dbReference type="InterPro" id="IPR028245">
    <property type="entry name" value="PIL1/LSP1"/>
</dbReference>
<feature type="compositionally biased region" description="Basic and acidic residues" evidence="3">
    <location>
        <begin position="349"/>
        <end position="365"/>
    </location>
</feature>
<dbReference type="PANTHER" id="PTHR31962">
    <property type="entry name" value="SPHINGOLIPID LONG CHAIN BASE-RESPONSIVE PROTEIN PIL1"/>
    <property type="match status" value="1"/>
</dbReference>
<dbReference type="Proteomes" id="UP000249789">
    <property type="component" value="Unassembled WGS sequence"/>
</dbReference>
<dbReference type="OrthoDB" id="5599269at2759"/>
<dbReference type="GeneID" id="63861187"/>